<evidence type="ECO:0000313" key="2">
    <source>
        <dbReference type="EMBL" id="AKU96278.1"/>
    </source>
</evidence>
<feature type="region of interest" description="Disordered" evidence="1">
    <location>
        <begin position="131"/>
        <end position="153"/>
    </location>
</feature>
<evidence type="ECO:0000313" key="3">
    <source>
        <dbReference type="Proteomes" id="UP000064967"/>
    </source>
</evidence>
<dbReference type="RefSeq" id="WP_146647590.1">
    <property type="nucleotide sequence ID" value="NZ_CP012333.1"/>
</dbReference>
<dbReference type="EMBL" id="CP012333">
    <property type="protein sequence ID" value="AKU96278.1"/>
    <property type="molecule type" value="Genomic_DNA"/>
</dbReference>
<dbReference type="Proteomes" id="UP000064967">
    <property type="component" value="Chromosome"/>
</dbReference>
<evidence type="ECO:0000256" key="1">
    <source>
        <dbReference type="SAM" id="MobiDB-lite"/>
    </source>
</evidence>
<sequence length="153" mass="16599">MKDGTVKGHWNHVDHGTGNHALGRPEYLFCRHVDEPGPGQPGGKKGLTSNQVYFGGHARWRSNDVWEDGYWFDVVAKDHGEPGSVPKPSKNGGMVDTYHFTIRKIIDPANLASGTVVYETKGNLVGGNIQIHPSNGGHPGVQSPLPSWVSLEP</sequence>
<gene>
    <name evidence="2" type="ORF">AKJ09_02942</name>
</gene>
<name>A0A0K1PRX5_9BACT</name>
<accession>A0A0K1PRX5</accession>
<dbReference type="KEGG" id="llu:AKJ09_02942"/>
<dbReference type="STRING" id="1391654.AKJ09_02942"/>
<protein>
    <submittedName>
        <fullName evidence="2">Uncharacterized protein</fullName>
    </submittedName>
</protein>
<proteinExistence type="predicted"/>
<keyword evidence="3" id="KW-1185">Reference proteome</keyword>
<reference evidence="2 3" key="1">
    <citation type="submission" date="2015-08" db="EMBL/GenBank/DDBJ databases">
        <authorList>
            <person name="Babu N.S."/>
            <person name="Beckwith C.J."/>
            <person name="Beseler K.G."/>
            <person name="Brison A."/>
            <person name="Carone J.V."/>
            <person name="Caskin T.P."/>
            <person name="Diamond M."/>
            <person name="Durham M.E."/>
            <person name="Foxe J.M."/>
            <person name="Go M."/>
            <person name="Henderson B.A."/>
            <person name="Jones I.B."/>
            <person name="McGettigan J.A."/>
            <person name="Micheletti S.J."/>
            <person name="Nasrallah M.E."/>
            <person name="Ortiz D."/>
            <person name="Piller C.R."/>
            <person name="Privatt S.R."/>
            <person name="Schneider S.L."/>
            <person name="Sharp S."/>
            <person name="Smith T.C."/>
            <person name="Stanton J.D."/>
            <person name="Ullery H.E."/>
            <person name="Wilson R.J."/>
            <person name="Serrano M.G."/>
            <person name="Buck G."/>
            <person name="Lee V."/>
            <person name="Wang Y."/>
            <person name="Carvalho R."/>
            <person name="Voegtly L."/>
            <person name="Shi R."/>
            <person name="Duckworth R."/>
            <person name="Johnson A."/>
            <person name="Loviza R."/>
            <person name="Walstead R."/>
            <person name="Shah Z."/>
            <person name="Kiflezghi M."/>
            <person name="Wade K."/>
            <person name="Ball S.L."/>
            <person name="Bradley K.W."/>
            <person name="Asai D.J."/>
            <person name="Bowman C.A."/>
            <person name="Russell D.A."/>
            <person name="Pope W.H."/>
            <person name="Jacobs-Sera D."/>
            <person name="Hendrix R.W."/>
            <person name="Hatfull G.F."/>
        </authorList>
    </citation>
    <scope>NUCLEOTIDE SEQUENCE [LARGE SCALE GENOMIC DNA]</scope>
    <source>
        <strain evidence="2 3">DSM 27648</strain>
    </source>
</reference>
<dbReference type="AlphaFoldDB" id="A0A0K1PRX5"/>
<organism evidence="2 3">
    <name type="scientific">Labilithrix luteola</name>
    <dbReference type="NCBI Taxonomy" id="1391654"/>
    <lineage>
        <taxon>Bacteria</taxon>
        <taxon>Pseudomonadati</taxon>
        <taxon>Myxococcota</taxon>
        <taxon>Polyangia</taxon>
        <taxon>Polyangiales</taxon>
        <taxon>Labilitrichaceae</taxon>
        <taxon>Labilithrix</taxon>
    </lineage>
</organism>